<evidence type="ECO:0000313" key="2">
    <source>
        <dbReference type="Proteomes" id="UP000287651"/>
    </source>
</evidence>
<feature type="non-terminal residue" evidence="1">
    <location>
        <position position="1"/>
    </location>
</feature>
<dbReference type="Proteomes" id="UP000287651">
    <property type="component" value="Unassembled WGS sequence"/>
</dbReference>
<dbReference type="AlphaFoldDB" id="A0A427A1Z0"/>
<evidence type="ECO:0000313" key="1">
    <source>
        <dbReference type="EMBL" id="RRT70260.1"/>
    </source>
</evidence>
<sequence>TTKTIDLGFIVASSHRRQPTPRIGSPPATATAIGRAHVRNQGNAGGSKSSQGSSEQPPLLDLLCILCE</sequence>
<name>A0A427A1Z0_ENSVE</name>
<accession>A0A427A1Z0</accession>
<protein>
    <submittedName>
        <fullName evidence="1">Uncharacterized protein</fullName>
    </submittedName>
</protein>
<proteinExistence type="predicted"/>
<reference evidence="1 2" key="1">
    <citation type="journal article" date="2014" name="Agronomy (Basel)">
        <title>A Draft Genome Sequence for Ensete ventricosum, the Drought-Tolerant Tree Against Hunger.</title>
        <authorList>
            <person name="Harrison J."/>
            <person name="Moore K.A."/>
            <person name="Paszkiewicz K."/>
            <person name="Jones T."/>
            <person name="Grant M."/>
            <person name="Ambacheew D."/>
            <person name="Muzemil S."/>
            <person name="Studholme D.J."/>
        </authorList>
    </citation>
    <scope>NUCLEOTIDE SEQUENCE [LARGE SCALE GENOMIC DNA]</scope>
</reference>
<gene>
    <name evidence="1" type="ORF">B296_00036613</name>
</gene>
<dbReference type="EMBL" id="AMZH03004080">
    <property type="protein sequence ID" value="RRT70260.1"/>
    <property type="molecule type" value="Genomic_DNA"/>
</dbReference>
<comment type="caution">
    <text evidence="1">The sequence shown here is derived from an EMBL/GenBank/DDBJ whole genome shotgun (WGS) entry which is preliminary data.</text>
</comment>
<organism evidence="1 2">
    <name type="scientific">Ensete ventricosum</name>
    <name type="common">Abyssinian banana</name>
    <name type="synonym">Musa ensete</name>
    <dbReference type="NCBI Taxonomy" id="4639"/>
    <lineage>
        <taxon>Eukaryota</taxon>
        <taxon>Viridiplantae</taxon>
        <taxon>Streptophyta</taxon>
        <taxon>Embryophyta</taxon>
        <taxon>Tracheophyta</taxon>
        <taxon>Spermatophyta</taxon>
        <taxon>Magnoliopsida</taxon>
        <taxon>Liliopsida</taxon>
        <taxon>Zingiberales</taxon>
        <taxon>Musaceae</taxon>
        <taxon>Ensete</taxon>
    </lineage>
</organism>